<protein>
    <submittedName>
        <fullName evidence="9">PTS glucose transporter subunit IIA</fullName>
    </submittedName>
</protein>
<dbReference type="GO" id="GO:0016301">
    <property type="term" value="F:kinase activity"/>
    <property type="evidence" value="ECO:0007669"/>
    <property type="project" value="UniProtKB-KW"/>
</dbReference>
<feature type="domain" description="PTS EIIA type-1" evidence="8">
    <location>
        <begin position="31"/>
        <end position="135"/>
    </location>
</feature>
<evidence type="ECO:0000256" key="2">
    <source>
        <dbReference type="ARBA" id="ARBA00004651"/>
    </source>
</evidence>
<keyword evidence="4 9" id="KW-0762">Sugar transport</keyword>
<comment type="subcellular location">
    <subcellularLocation>
        <location evidence="2">Cell membrane</location>
        <topology evidence="2">Multi-pass membrane protein</topology>
    </subcellularLocation>
    <subcellularLocation>
        <location evidence="1">Cytoplasm</location>
    </subcellularLocation>
</comment>
<dbReference type="PANTHER" id="PTHR45008">
    <property type="entry name" value="PTS SYSTEM GLUCOSE-SPECIFIC EIIA COMPONENT"/>
    <property type="match status" value="1"/>
</dbReference>
<evidence type="ECO:0000256" key="5">
    <source>
        <dbReference type="ARBA" id="ARBA00022679"/>
    </source>
</evidence>
<keyword evidence="7" id="KW-0418">Kinase</keyword>
<dbReference type="InterPro" id="IPR001127">
    <property type="entry name" value="PTS_EIIA_1_perm"/>
</dbReference>
<sequence>MFGLFKNKKKTGEEVVAPATGVLMPLDDVTDDVFSQKMMGDGFAVDPEDNEVVAPVAGTISTVFPTKHAIGITTPSGLDVLVHMGLDTVELEGKPFAVSVNLNDTVTAGQILATIDRDEIKASGYDDTIVVIYTNMDKLKNFPTVVQSHVVQGHQIGELVYS</sequence>
<gene>
    <name evidence="10" type="ORF">E6L36_12980</name>
    <name evidence="9" type="ORF">H0N82_05815</name>
</gene>
<reference evidence="9 12" key="2">
    <citation type="submission" date="2020-07" db="EMBL/GenBank/DDBJ databases">
        <title>Organ Donor 1.</title>
        <authorList>
            <person name="Marsh A.J."/>
            <person name="Azcarate-Peril M.A."/>
        </authorList>
    </citation>
    <scope>NUCLEOTIDE SEQUENCE [LARGE SCALE GENOMIC DNA]</scope>
    <source>
        <strain evidence="9 12">AMC0712</strain>
    </source>
</reference>
<evidence type="ECO:0000313" key="9">
    <source>
        <dbReference type="EMBL" id="NZA04632.1"/>
    </source>
</evidence>
<keyword evidence="6" id="KW-0598">Phosphotransferase system</keyword>
<evidence type="ECO:0000256" key="7">
    <source>
        <dbReference type="ARBA" id="ARBA00022777"/>
    </source>
</evidence>
<evidence type="ECO:0000313" key="10">
    <source>
        <dbReference type="EMBL" id="THC81195.1"/>
    </source>
</evidence>
<dbReference type="Pfam" id="PF00358">
    <property type="entry name" value="PTS_EIIA_1"/>
    <property type="match status" value="1"/>
</dbReference>
<evidence type="ECO:0000313" key="12">
    <source>
        <dbReference type="Proteomes" id="UP000552935"/>
    </source>
</evidence>
<dbReference type="GO" id="GO:0005886">
    <property type="term" value="C:plasma membrane"/>
    <property type="evidence" value="ECO:0007669"/>
    <property type="project" value="UniProtKB-SubCell"/>
</dbReference>
<evidence type="ECO:0000313" key="11">
    <source>
        <dbReference type="Proteomes" id="UP000307517"/>
    </source>
</evidence>
<dbReference type="SUPFAM" id="SSF51261">
    <property type="entry name" value="Duplicated hybrid motif"/>
    <property type="match status" value="1"/>
</dbReference>
<evidence type="ECO:0000256" key="4">
    <source>
        <dbReference type="ARBA" id="ARBA00022597"/>
    </source>
</evidence>
<evidence type="ECO:0000256" key="6">
    <source>
        <dbReference type="ARBA" id="ARBA00022683"/>
    </source>
</evidence>
<accession>A0A508YVE5</accession>
<dbReference type="Proteomes" id="UP000307517">
    <property type="component" value="Unassembled WGS sequence"/>
</dbReference>
<comment type="caution">
    <text evidence="9">The sequence shown here is derived from an EMBL/GenBank/DDBJ whole genome shotgun (WGS) entry which is preliminary data.</text>
</comment>
<keyword evidence="5" id="KW-0808">Transferase</keyword>
<dbReference type="InterPro" id="IPR011055">
    <property type="entry name" value="Dup_hybrid_motif"/>
</dbReference>
<dbReference type="GO" id="GO:0005737">
    <property type="term" value="C:cytoplasm"/>
    <property type="evidence" value="ECO:0007669"/>
    <property type="project" value="UniProtKB-SubCell"/>
</dbReference>
<dbReference type="InterPro" id="IPR050890">
    <property type="entry name" value="PTS_EIIA_component"/>
</dbReference>
<evidence type="ECO:0000256" key="3">
    <source>
        <dbReference type="ARBA" id="ARBA00022448"/>
    </source>
</evidence>
<dbReference type="EMBL" id="JACCKI010000003">
    <property type="protein sequence ID" value="NZA04632.1"/>
    <property type="molecule type" value="Genomic_DNA"/>
</dbReference>
<dbReference type="PANTHER" id="PTHR45008:SF1">
    <property type="entry name" value="PTS SYSTEM GLUCOSE-SPECIFIC EIIA COMPONENT"/>
    <property type="match status" value="1"/>
</dbReference>
<dbReference type="Gene3D" id="2.70.70.10">
    <property type="entry name" value="Glucose Permease (Domain IIA)"/>
    <property type="match status" value="1"/>
</dbReference>
<dbReference type="EMBL" id="SSHM01000001">
    <property type="protein sequence ID" value="THC81195.1"/>
    <property type="molecule type" value="Genomic_DNA"/>
</dbReference>
<proteinExistence type="predicted"/>
<dbReference type="GO" id="GO:0009401">
    <property type="term" value="P:phosphoenolpyruvate-dependent sugar phosphotransferase system"/>
    <property type="evidence" value="ECO:0007669"/>
    <property type="project" value="UniProtKB-KW"/>
</dbReference>
<dbReference type="AlphaFoldDB" id="A0A508YVE5"/>
<evidence type="ECO:0000256" key="1">
    <source>
        <dbReference type="ARBA" id="ARBA00004496"/>
    </source>
</evidence>
<dbReference type="FunFam" id="2.70.70.10:FF:000001">
    <property type="entry name" value="PTS system glucose-specific IIA component"/>
    <property type="match status" value="1"/>
</dbReference>
<dbReference type="PROSITE" id="PS00371">
    <property type="entry name" value="PTS_EIIA_TYPE_1_HIS"/>
    <property type="match status" value="1"/>
</dbReference>
<dbReference type="Proteomes" id="UP000552935">
    <property type="component" value="Unassembled WGS sequence"/>
</dbReference>
<keyword evidence="3" id="KW-0813">Transport</keyword>
<reference evidence="10 11" key="1">
    <citation type="submission" date="2019-04" db="EMBL/GenBank/DDBJ databases">
        <title>Genome Announcement to Ensure Probiotic Safety of Lactobacillus rhamnosus UBLR-58.</title>
        <authorList>
            <person name="Sulthana A."/>
            <person name="Lakshmi S.G."/>
            <person name="Madempudi R.S."/>
        </authorList>
    </citation>
    <scope>NUCLEOTIDE SEQUENCE [LARGE SCALE GENOMIC DNA]</scope>
    <source>
        <strain evidence="10 11">UBLR-58</strain>
    </source>
</reference>
<dbReference type="PROSITE" id="PS51093">
    <property type="entry name" value="PTS_EIIA_TYPE_1"/>
    <property type="match status" value="1"/>
</dbReference>
<dbReference type="RefSeq" id="WP_005691525.1">
    <property type="nucleotide sequence ID" value="NZ_CABFNI010000015.1"/>
</dbReference>
<evidence type="ECO:0000259" key="8">
    <source>
        <dbReference type="PROSITE" id="PS51093"/>
    </source>
</evidence>
<dbReference type="NCBIfam" id="TIGR00830">
    <property type="entry name" value="PTBA"/>
    <property type="match status" value="1"/>
</dbReference>
<name>A0A508YVE5_LACRH</name>
<organism evidence="9 12">
    <name type="scientific">Lacticaseibacillus rhamnosus</name>
    <name type="common">Lactobacillus rhamnosus</name>
    <dbReference type="NCBI Taxonomy" id="47715"/>
    <lineage>
        <taxon>Bacteria</taxon>
        <taxon>Bacillati</taxon>
        <taxon>Bacillota</taxon>
        <taxon>Bacilli</taxon>
        <taxon>Lactobacillales</taxon>
        <taxon>Lactobacillaceae</taxon>
        <taxon>Lacticaseibacillus</taxon>
    </lineage>
</organism>